<dbReference type="GO" id="GO:0005741">
    <property type="term" value="C:mitochondrial outer membrane"/>
    <property type="evidence" value="ECO:0007669"/>
    <property type="project" value="InterPro"/>
</dbReference>
<reference evidence="8" key="2">
    <citation type="submission" date="2017-10" db="EMBL/GenBank/DDBJ databases">
        <title>Ladona fulva Genome sequencing and assembly.</title>
        <authorList>
            <person name="Murali S."/>
            <person name="Richards S."/>
            <person name="Bandaranaike D."/>
            <person name="Bellair M."/>
            <person name="Blankenburg K."/>
            <person name="Chao H."/>
            <person name="Dinh H."/>
            <person name="Doddapaneni H."/>
            <person name="Dugan-Rocha S."/>
            <person name="Elkadiri S."/>
            <person name="Gnanaolivu R."/>
            <person name="Hernandez B."/>
            <person name="Skinner E."/>
            <person name="Javaid M."/>
            <person name="Lee S."/>
            <person name="Li M."/>
            <person name="Ming W."/>
            <person name="Munidasa M."/>
            <person name="Muniz J."/>
            <person name="Nguyen L."/>
            <person name="Hughes D."/>
            <person name="Osuji N."/>
            <person name="Pu L.-L."/>
            <person name="Puazo M."/>
            <person name="Qu C."/>
            <person name="Quiroz J."/>
            <person name="Raj R."/>
            <person name="Weissenberger G."/>
            <person name="Xin Y."/>
            <person name="Zou X."/>
            <person name="Han Y."/>
            <person name="Worley K."/>
            <person name="Muzny D."/>
            <person name="Gibbs R."/>
        </authorList>
    </citation>
    <scope>NUCLEOTIDE SEQUENCE</scope>
    <source>
        <strain evidence="8">Sampled in the wild</strain>
    </source>
</reference>
<evidence type="ECO:0000256" key="6">
    <source>
        <dbReference type="ARBA" id="ARBA00023128"/>
    </source>
</evidence>
<evidence type="ECO:0008006" key="10">
    <source>
        <dbReference type="Google" id="ProtNLM"/>
    </source>
</evidence>
<evidence type="ECO:0000256" key="2">
    <source>
        <dbReference type="ARBA" id="ARBA00022448"/>
    </source>
</evidence>
<dbReference type="InterPro" id="IPR023395">
    <property type="entry name" value="MCP_dom_sf"/>
</dbReference>
<keyword evidence="5" id="KW-1133">Transmembrane helix</keyword>
<dbReference type="InterPro" id="IPR039158">
    <property type="entry name" value="SLC25A46"/>
</dbReference>
<keyword evidence="7" id="KW-0472">Membrane</keyword>
<gene>
    <name evidence="8" type="ORF">J437_LFUL004907</name>
</gene>
<accession>A0A8K0K6X9</accession>
<name>A0A8K0K6X9_LADFU</name>
<evidence type="ECO:0000256" key="7">
    <source>
        <dbReference type="ARBA" id="ARBA00023136"/>
    </source>
</evidence>
<comment type="caution">
    <text evidence="8">The sequence shown here is derived from an EMBL/GenBank/DDBJ whole genome shotgun (WGS) entry which is preliminary data.</text>
</comment>
<dbReference type="EMBL" id="KZ308433">
    <property type="protein sequence ID" value="KAG8229501.1"/>
    <property type="molecule type" value="Genomic_DNA"/>
</dbReference>
<sequence>MAGLEEYRLNSQSQYSSLSELDDNFRNDNYYTASYGRIGGPVFDNRPESLPLDDDSLETNDSIVRKYVGVGVNLASLIAEHLLSHPFVVLRRQCQVNVNSIRYHIFPVTLIPVVLKLQQRQGFSALWKGVGSVLLVRGVTMALEDVLSKFTPWPKELSWHGSMKSIGQHILLKCSCVIIVDVSEMAHIEPIFEIIIFSHILLLPCSTSLALVTPFFSASLVETVQSEIASEKPGVLDVFREGACRLLCWTPPATGRMLPVWALVVPTVSYGLFKYIIANSMRHLVSSLFHYHYKAQQEKKGALPRDNSGSVVSAEIELKASVFALSKIHLQGTRTITDNLDSGTEVLPIITNYRGASDCYDSTVSAEGSLGLFKGFGALVLQYSVHIAFLRLAKLVLTELSGFLYPANAPTQHSMPATQPTQVLHPQMQQKPMPRPYRPYDDVYFQGNIPPQV</sequence>
<evidence type="ECO:0000256" key="4">
    <source>
        <dbReference type="ARBA" id="ARBA00022737"/>
    </source>
</evidence>
<dbReference type="PANTHER" id="PTHR21252">
    <property type="entry name" value="TB1 PROTEIN-RELATED"/>
    <property type="match status" value="1"/>
</dbReference>
<protein>
    <recommendedName>
        <fullName evidence="10">Solute carrier family 25 member 46</fullName>
    </recommendedName>
</protein>
<dbReference type="SUPFAM" id="SSF103506">
    <property type="entry name" value="Mitochondrial carrier"/>
    <property type="match status" value="1"/>
</dbReference>
<evidence type="ECO:0000313" key="9">
    <source>
        <dbReference type="Proteomes" id="UP000792457"/>
    </source>
</evidence>
<keyword evidence="6" id="KW-0496">Mitochondrion</keyword>
<dbReference type="Proteomes" id="UP000792457">
    <property type="component" value="Unassembled WGS sequence"/>
</dbReference>
<keyword evidence="2" id="KW-0813">Transport</keyword>
<dbReference type="PANTHER" id="PTHR21252:SF2">
    <property type="entry name" value="MITOCHONDRIAL OUTER MEMBRANE PROTEIN SLC25A46"/>
    <property type="match status" value="1"/>
</dbReference>
<keyword evidence="9" id="KW-1185">Reference proteome</keyword>
<evidence type="ECO:0000256" key="1">
    <source>
        <dbReference type="ARBA" id="ARBA00004225"/>
    </source>
</evidence>
<reference evidence="8" key="1">
    <citation type="submission" date="2013-04" db="EMBL/GenBank/DDBJ databases">
        <authorList>
            <person name="Qu J."/>
            <person name="Murali S.C."/>
            <person name="Bandaranaike D."/>
            <person name="Bellair M."/>
            <person name="Blankenburg K."/>
            <person name="Chao H."/>
            <person name="Dinh H."/>
            <person name="Doddapaneni H."/>
            <person name="Downs B."/>
            <person name="Dugan-Rocha S."/>
            <person name="Elkadiri S."/>
            <person name="Gnanaolivu R.D."/>
            <person name="Hernandez B."/>
            <person name="Javaid M."/>
            <person name="Jayaseelan J.C."/>
            <person name="Lee S."/>
            <person name="Li M."/>
            <person name="Ming W."/>
            <person name="Munidasa M."/>
            <person name="Muniz J."/>
            <person name="Nguyen L."/>
            <person name="Ongeri F."/>
            <person name="Osuji N."/>
            <person name="Pu L.-L."/>
            <person name="Puazo M."/>
            <person name="Qu C."/>
            <person name="Quiroz J."/>
            <person name="Raj R."/>
            <person name="Weissenberger G."/>
            <person name="Xin Y."/>
            <person name="Zou X."/>
            <person name="Han Y."/>
            <person name="Richards S."/>
            <person name="Worley K."/>
            <person name="Muzny D."/>
            <person name="Gibbs R."/>
        </authorList>
    </citation>
    <scope>NUCLEOTIDE SEQUENCE</scope>
    <source>
        <strain evidence="8">Sampled in the wild</strain>
    </source>
</reference>
<dbReference type="OrthoDB" id="2403262at2759"/>
<keyword evidence="4" id="KW-0677">Repeat</keyword>
<keyword evidence="3" id="KW-0812">Transmembrane</keyword>
<organism evidence="8 9">
    <name type="scientific">Ladona fulva</name>
    <name type="common">Scarce chaser dragonfly</name>
    <name type="synonym">Libellula fulva</name>
    <dbReference type="NCBI Taxonomy" id="123851"/>
    <lineage>
        <taxon>Eukaryota</taxon>
        <taxon>Metazoa</taxon>
        <taxon>Ecdysozoa</taxon>
        <taxon>Arthropoda</taxon>
        <taxon>Hexapoda</taxon>
        <taxon>Insecta</taxon>
        <taxon>Pterygota</taxon>
        <taxon>Palaeoptera</taxon>
        <taxon>Odonata</taxon>
        <taxon>Epiprocta</taxon>
        <taxon>Anisoptera</taxon>
        <taxon>Libelluloidea</taxon>
        <taxon>Libellulidae</taxon>
        <taxon>Ladona</taxon>
    </lineage>
</organism>
<evidence type="ECO:0000256" key="3">
    <source>
        <dbReference type="ARBA" id="ARBA00022692"/>
    </source>
</evidence>
<dbReference type="GO" id="GO:0090149">
    <property type="term" value="P:mitochondrial membrane fission"/>
    <property type="evidence" value="ECO:0007669"/>
    <property type="project" value="InterPro"/>
</dbReference>
<proteinExistence type="predicted"/>
<comment type="subcellular location">
    <subcellularLocation>
        <location evidence="1">Mitochondrion membrane</location>
        <topology evidence="1">Multi-pass membrane protein</topology>
    </subcellularLocation>
</comment>
<dbReference type="AlphaFoldDB" id="A0A8K0K6X9"/>
<evidence type="ECO:0000313" key="8">
    <source>
        <dbReference type="EMBL" id="KAG8229501.1"/>
    </source>
</evidence>
<evidence type="ECO:0000256" key="5">
    <source>
        <dbReference type="ARBA" id="ARBA00022989"/>
    </source>
</evidence>